<feature type="domain" description="RING-CH-type" evidence="6">
    <location>
        <begin position="65"/>
        <end position="125"/>
    </location>
</feature>
<evidence type="ECO:0000256" key="3">
    <source>
        <dbReference type="ARBA" id="ARBA00022833"/>
    </source>
</evidence>
<keyword evidence="2" id="KW-0863">Zinc-finger</keyword>
<gene>
    <name evidence="7" type="primary">BnaCnng45990D</name>
    <name evidence="7" type="ORF">GSBRNA2T00045374001</name>
</gene>
<dbReference type="STRING" id="3708.A0A078JHN9"/>
<dbReference type="GO" id="GO:0008270">
    <property type="term" value="F:zinc ion binding"/>
    <property type="evidence" value="ECO:0007669"/>
    <property type="project" value="UniProtKB-KW"/>
</dbReference>
<dbReference type="PaxDb" id="3708-A0A078JHN9"/>
<keyword evidence="3" id="KW-0862">Zinc</keyword>
<dbReference type="Pfam" id="PF12906">
    <property type="entry name" value="RINGv"/>
    <property type="match status" value="1"/>
</dbReference>
<dbReference type="GO" id="GO:0004842">
    <property type="term" value="F:ubiquitin-protein transferase activity"/>
    <property type="evidence" value="ECO:0000318"/>
    <property type="project" value="GO_Central"/>
</dbReference>
<proteinExistence type="predicted"/>
<dbReference type="PANTHER" id="PTHR23012">
    <property type="entry name" value="RING/FYVE/PHD ZINC FINGER DOMAIN-CONTAINING"/>
    <property type="match status" value="1"/>
</dbReference>
<dbReference type="Gramene" id="CDY65201">
    <property type="protein sequence ID" value="CDY65201"/>
    <property type="gene ID" value="GSBRNA2T00045374001"/>
</dbReference>
<dbReference type="OrthoDB" id="264354at2759"/>
<sequence>MSDHLSSCTDRLVTSDDLDSDRGSIESSGESSGTTRLSSSTTTKSIDDKNVQVEERDDVADEEEEPLIQSVECRICQDEDSIKNLESPCSCSGSLKYAHRKCVQRWCNEKGDTICEICHKSYQPGYTAPPPPPADDTVIDIGEDWANGVPLDFNDPRIFAMAAAERRFFDPDYDEYADSNSSGAAFLRSAALILMALLLLRHAMNLSNNNSDDEEDDPSAFFFLFMLRAAAFLLPCYIMAWAISILQRRRQRQEAAALAAAEVAFMLHSGAGGGVQRRGGLHFAVAPELISNPQHQPEASPQ</sequence>
<dbReference type="GO" id="GO:0016020">
    <property type="term" value="C:membrane"/>
    <property type="evidence" value="ECO:0000318"/>
    <property type="project" value="GO_Central"/>
</dbReference>
<dbReference type="CDD" id="cd16495">
    <property type="entry name" value="RING_CH-C4HC3_MARCH"/>
    <property type="match status" value="1"/>
</dbReference>
<dbReference type="SMART" id="SM00744">
    <property type="entry name" value="RINGv"/>
    <property type="match status" value="1"/>
</dbReference>
<dbReference type="OMA" id="GLMAPEC"/>
<organism evidence="7 8">
    <name type="scientific">Brassica napus</name>
    <name type="common">Rape</name>
    <dbReference type="NCBI Taxonomy" id="3708"/>
    <lineage>
        <taxon>Eukaryota</taxon>
        <taxon>Viridiplantae</taxon>
        <taxon>Streptophyta</taxon>
        <taxon>Embryophyta</taxon>
        <taxon>Tracheophyta</taxon>
        <taxon>Spermatophyta</taxon>
        <taxon>Magnoliopsida</taxon>
        <taxon>eudicotyledons</taxon>
        <taxon>Gunneridae</taxon>
        <taxon>Pentapetalae</taxon>
        <taxon>rosids</taxon>
        <taxon>malvids</taxon>
        <taxon>Brassicales</taxon>
        <taxon>Brassicaceae</taxon>
        <taxon>Brassiceae</taxon>
        <taxon>Brassica</taxon>
    </lineage>
</organism>
<dbReference type="InterPro" id="IPR013083">
    <property type="entry name" value="Znf_RING/FYVE/PHD"/>
</dbReference>
<dbReference type="Pfam" id="PF12428">
    <property type="entry name" value="DUF3675"/>
    <property type="match status" value="1"/>
</dbReference>
<evidence type="ECO:0000259" key="6">
    <source>
        <dbReference type="PROSITE" id="PS51292"/>
    </source>
</evidence>
<evidence type="ECO:0000313" key="7">
    <source>
        <dbReference type="EMBL" id="CDY65201.1"/>
    </source>
</evidence>
<feature type="compositionally biased region" description="Acidic residues" evidence="4">
    <location>
        <begin position="55"/>
        <end position="65"/>
    </location>
</feature>
<accession>A0A078JHN9</accession>
<dbReference type="KEGG" id="bna:106375442"/>
<evidence type="ECO:0000256" key="5">
    <source>
        <dbReference type="SAM" id="Phobius"/>
    </source>
</evidence>
<keyword evidence="8" id="KW-1185">Reference proteome</keyword>
<keyword evidence="5" id="KW-0812">Transmembrane</keyword>
<dbReference type="InterPro" id="IPR011016">
    <property type="entry name" value="Znf_RING-CH"/>
</dbReference>
<dbReference type="GeneID" id="106375442"/>
<dbReference type="InterPro" id="IPR033275">
    <property type="entry name" value="MARCH-like"/>
</dbReference>
<dbReference type="AlphaFoldDB" id="A0A078JHN9"/>
<evidence type="ECO:0000256" key="2">
    <source>
        <dbReference type="ARBA" id="ARBA00022771"/>
    </source>
</evidence>
<protein>
    <submittedName>
        <fullName evidence="7">BnaCnng45990D protein</fullName>
    </submittedName>
</protein>
<feature type="compositionally biased region" description="Low complexity" evidence="4">
    <location>
        <begin position="25"/>
        <end position="43"/>
    </location>
</feature>
<dbReference type="PANTHER" id="PTHR23012:SF193">
    <property type="entry name" value="RING-CH-TYPE DOMAIN-CONTAINING PROTEIN"/>
    <property type="match status" value="1"/>
</dbReference>
<dbReference type="EMBL" id="LK034689">
    <property type="protein sequence ID" value="CDY65201.1"/>
    <property type="molecule type" value="Genomic_DNA"/>
</dbReference>
<dbReference type="Gene3D" id="3.30.40.10">
    <property type="entry name" value="Zinc/RING finger domain, C3HC4 (zinc finger)"/>
    <property type="match status" value="1"/>
</dbReference>
<keyword evidence="1" id="KW-0479">Metal-binding</keyword>
<evidence type="ECO:0000256" key="1">
    <source>
        <dbReference type="ARBA" id="ARBA00022723"/>
    </source>
</evidence>
<dbReference type="InterPro" id="IPR022143">
    <property type="entry name" value="DUF3675"/>
</dbReference>
<dbReference type="PROSITE" id="PS51292">
    <property type="entry name" value="ZF_RING_CH"/>
    <property type="match status" value="1"/>
</dbReference>
<feature type="compositionally biased region" description="Basic and acidic residues" evidence="4">
    <location>
        <begin position="45"/>
        <end position="54"/>
    </location>
</feature>
<dbReference type="FunFam" id="3.30.40.10:FF:000146">
    <property type="entry name" value="RING/FYVE/PHD zinc finger protein"/>
    <property type="match status" value="1"/>
</dbReference>
<evidence type="ECO:0000313" key="8">
    <source>
        <dbReference type="Proteomes" id="UP000028999"/>
    </source>
</evidence>
<feature type="transmembrane region" description="Helical" evidence="5">
    <location>
        <begin position="220"/>
        <end position="243"/>
    </location>
</feature>
<evidence type="ECO:0000256" key="4">
    <source>
        <dbReference type="SAM" id="MobiDB-lite"/>
    </source>
</evidence>
<feature type="region of interest" description="Disordered" evidence="4">
    <location>
        <begin position="1"/>
        <end position="65"/>
    </location>
</feature>
<reference evidence="7 8" key="1">
    <citation type="journal article" date="2014" name="Science">
        <title>Plant genetics. Early allopolyploid evolution in the post-Neolithic Brassica napus oilseed genome.</title>
        <authorList>
            <person name="Chalhoub B."/>
            <person name="Denoeud F."/>
            <person name="Liu S."/>
            <person name="Parkin I.A."/>
            <person name="Tang H."/>
            <person name="Wang X."/>
            <person name="Chiquet J."/>
            <person name="Belcram H."/>
            <person name="Tong C."/>
            <person name="Samans B."/>
            <person name="Correa M."/>
            <person name="Da Silva C."/>
            <person name="Just J."/>
            <person name="Falentin C."/>
            <person name="Koh C.S."/>
            <person name="Le Clainche I."/>
            <person name="Bernard M."/>
            <person name="Bento P."/>
            <person name="Noel B."/>
            <person name="Labadie K."/>
            <person name="Alberti A."/>
            <person name="Charles M."/>
            <person name="Arnaud D."/>
            <person name="Guo H."/>
            <person name="Daviaud C."/>
            <person name="Alamery S."/>
            <person name="Jabbari K."/>
            <person name="Zhao M."/>
            <person name="Edger P.P."/>
            <person name="Chelaifa H."/>
            <person name="Tack D."/>
            <person name="Lassalle G."/>
            <person name="Mestiri I."/>
            <person name="Schnel N."/>
            <person name="Le Paslier M.C."/>
            <person name="Fan G."/>
            <person name="Renault V."/>
            <person name="Bayer P.E."/>
            <person name="Golicz A.A."/>
            <person name="Manoli S."/>
            <person name="Lee T.H."/>
            <person name="Thi V.H."/>
            <person name="Chalabi S."/>
            <person name="Hu Q."/>
            <person name="Fan C."/>
            <person name="Tollenaere R."/>
            <person name="Lu Y."/>
            <person name="Battail C."/>
            <person name="Shen J."/>
            <person name="Sidebottom C.H."/>
            <person name="Wang X."/>
            <person name="Canaguier A."/>
            <person name="Chauveau A."/>
            <person name="Berard A."/>
            <person name="Deniot G."/>
            <person name="Guan M."/>
            <person name="Liu Z."/>
            <person name="Sun F."/>
            <person name="Lim Y.P."/>
            <person name="Lyons E."/>
            <person name="Town C.D."/>
            <person name="Bancroft I."/>
            <person name="Wang X."/>
            <person name="Meng J."/>
            <person name="Ma J."/>
            <person name="Pires J.C."/>
            <person name="King G.J."/>
            <person name="Brunel D."/>
            <person name="Delourme R."/>
            <person name="Renard M."/>
            <person name="Aury J.M."/>
            <person name="Adams K.L."/>
            <person name="Batley J."/>
            <person name="Snowdon R.J."/>
            <person name="Tost J."/>
            <person name="Edwards D."/>
            <person name="Zhou Y."/>
            <person name="Hua W."/>
            <person name="Sharpe A.G."/>
            <person name="Paterson A.H."/>
            <person name="Guan C."/>
            <person name="Wincker P."/>
        </authorList>
    </citation>
    <scope>NUCLEOTIDE SEQUENCE [LARGE SCALE GENOMIC DNA]</scope>
    <source>
        <strain evidence="8">cv. Darmor-bzh</strain>
    </source>
</reference>
<keyword evidence="5" id="KW-0472">Membrane</keyword>
<dbReference type="RefSeq" id="XP_013670807.1">
    <property type="nucleotide sequence ID" value="XM_013815353.3"/>
</dbReference>
<dbReference type="GO" id="GO:0016567">
    <property type="term" value="P:protein ubiquitination"/>
    <property type="evidence" value="ECO:0000318"/>
    <property type="project" value="GO_Central"/>
</dbReference>
<name>A0A078JHN9_BRANA</name>
<dbReference type="Proteomes" id="UP000028999">
    <property type="component" value="Unassembled WGS sequence"/>
</dbReference>
<dbReference type="SUPFAM" id="SSF57850">
    <property type="entry name" value="RING/U-box"/>
    <property type="match status" value="1"/>
</dbReference>
<keyword evidence="5" id="KW-1133">Transmembrane helix</keyword>
<feature type="transmembrane region" description="Helical" evidence="5">
    <location>
        <begin position="183"/>
        <end position="200"/>
    </location>
</feature>